<dbReference type="Proteomes" id="UP000215335">
    <property type="component" value="Unassembled WGS sequence"/>
</dbReference>
<keyword evidence="3" id="KW-1185">Reference proteome</keyword>
<dbReference type="PANTHER" id="PTHR11257">
    <property type="entry name" value="CHEMOSENSORY PROTEIN-RELATED"/>
    <property type="match status" value="1"/>
</dbReference>
<dbReference type="EMBL" id="NNAY01000677">
    <property type="protein sequence ID" value="OXU27042.1"/>
    <property type="molecule type" value="Genomic_DNA"/>
</dbReference>
<dbReference type="SUPFAM" id="SSF100910">
    <property type="entry name" value="Chemosensory protein Csp2"/>
    <property type="match status" value="2"/>
</dbReference>
<dbReference type="InterPro" id="IPR005055">
    <property type="entry name" value="A10/PebIII"/>
</dbReference>
<dbReference type="Gene3D" id="1.10.2080.10">
    <property type="entry name" value="Insect odorant-binding protein A10/Ejaculatory bulb-specific protein 3"/>
    <property type="match status" value="2"/>
</dbReference>
<sequence>MVARSLSFVALLAVCLVAAAVAEEEETYSDKYDHLDVDAVLANDRLRNQYYKCILDTGPCVTPDAIFFKDKIPEVIVTKCRKCTARQKEAFAKVVEWFASNDPPAWDAVIRKATRTMSKSLAIVLALCAFAACATAEELYSDKYDYIDVVSILSNDRIRTQYYDCFMDYAPCLTPDAKFFKEKFPEALVTKCRKCTQKQKDSFEKIVLYYTEKQPEQWKMLLAKAIANSQKKKN</sequence>
<evidence type="ECO:0000256" key="1">
    <source>
        <dbReference type="SAM" id="SignalP"/>
    </source>
</evidence>
<proteinExistence type="predicted"/>
<feature type="signal peptide" evidence="1">
    <location>
        <begin position="1"/>
        <end position="22"/>
    </location>
</feature>
<dbReference type="AlphaFoldDB" id="A0A232F8W4"/>
<gene>
    <name evidence="2" type="ORF">TSAR_015676</name>
</gene>
<evidence type="ECO:0000313" key="3">
    <source>
        <dbReference type="Proteomes" id="UP000215335"/>
    </source>
</evidence>
<organism evidence="2 3">
    <name type="scientific">Trichomalopsis sarcophagae</name>
    <dbReference type="NCBI Taxonomy" id="543379"/>
    <lineage>
        <taxon>Eukaryota</taxon>
        <taxon>Metazoa</taxon>
        <taxon>Ecdysozoa</taxon>
        <taxon>Arthropoda</taxon>
        <taxon>Hexapoda</taxon>
        <taxon>Insecta</taxon>
        <taxon>Pterygota</taxon>
        <taxon>Neoptera</taxon>
        <taxon>Endopterygota</taxon>
        <taxon>Hymenoptera</taxon>
        <taxon>Apocrita</taxon>
        <taxon>Proctotrupomorpha</taxon>
        <taxon>Chalcidoidea</taxon>
        <taxon>Pteromalidae</taxon>
        <taxon>Pteromalinae</taxon>
        <taxon>Trichomalopsis</taxon>
    </lineage>
</organism>
<dbReference type="InterPro" id="IPR036682">
    <property type="entry name" value="OS_D_A10/PebIII_sf"/>
</dbReference>
<evidence type="ECO:0000313" key="2">
    <source>
        <dbReference type="EMBL" id="OXU27042.1"/>
    </source>
</evidence>
<protein>
    <submittedName>
        <fullName evidence="2">Uncharacterized protein</fullName>
    </submittedName>
</protein>
<dbReference type="Pfam" id="PF03392">
    <property type="entry name" value="OS-D"/>
    <property type="match status" value="2"/>
</dbReference>
<comment type="caution">
    <text evidence="2">The sequence shown here is derived from an EMBL/GenBank/DDBJ whole genome shotgun (WGS) entry which is preliminary data.</text>
</comment>
<dbReference type="PANTHER" id="PTHR11257:SF13">
    <property type="entry name" value="GEO07322P1"/>
    <property type="match status" value="1"/>
</dbReference>
<accession>A0A232F8W4</accession>
<feature type="chain" id="PRO_5013371199" evidence="1">
    <location>
        <begin position="23"/>
        <end position="234"/>
    </location>
</feature>
<keyword evidence="1" id="KW-0732">Signal</keyword>
<reference evidence="2 3" key="1">
    <citation type="journal article" date="2017" name="Curr. Biol.">
        <title>The Evolution of Venom by Co-option of Single-Copy Genes.</title>
        <authorList>
            <person name="Martinson E.O."/>
            <person name="Mrinalini"/>
            <person name="Kelkar Y.D."/>
            <person name="Chang C.H."/>
            <person name="Werren J.H."/>
        </authorList>
    </citation>
    <scope>NUCLEOTIDE SEQUENCE [LARGE SCALE GENOMIC DNA]</scope>
    <source>
        <strain evidence="2 3">Alberta</strain>
        <tissue evidence="2">Whole body</tissue>
    </source>
</reference>
<dbReference type="OrthoDB" id="8183954at2759"/>
<name>A0A232F8W4_9HYME</name>